<gene>
    <name evidence="1" type="ORF">D3273_14185</name>
</gene>
<reference evidence="1 2" key="2">
    <citation type="submission" date="2019-02" db="EMBL/GenBank/DDBJ databases">
        <title>'Lichenibacterium ramalinii' gen. nov. sp. nov., 'Lichenibacterium minor' gen. nov. sp. nov.</title>
        <authorList>
            <person name="Pankratov T."/>
        </authorList>
    </citation>
    <scope>NUCLEOTIDE SEQUENCE [LARGE SCALE GENOMIC DNA]</scope>
    <source>
        <strain evidence="1 2">RmlP026</strain>
    </source>
</reference>
<comment type="caution">
    <text evidence="1">The sequence shown here is derived from an EMBL/GenBank/DDBJ whole genome shotgun (WGS) entry which is preliminary data.</text>
</comment>
<dbReference type="EMBL" id="QYBB01000015">
    <property type="protein sequence ID" value="RYC31263.1"/>
    <property type="molecule type" value="Genomic_DNA"/>
</dbReference>
<dbReference type="RefSeq" id="WP_129227546.1">
    <property type="nucleotide sequence ID" value="NZ_QYBB01000015.1"/>
</dbReference>
<organism evidence="1 2">
    <name type="scientific">Lichenibacterium minor</name>
    <dbReference type="NCBI Taxonomy" id="2316528"/>
    <lineage>
        <taxon>Bacteria</taxon>
        <taxon>Pseudomonadati</taxon>
        <taxon>Pseudomonadota</taxon>
        <taxon>Alphaproteobacteria</taxon>
        <taxon>Hyphomicrobiales</taxon>
        <taxon>Lichenihabitantaceae</taxon>
        <taxon>Lichenibacterium</taxon>
    </lineage>
</organism>
<evidence type="ECO:0000313" key="2">
    <source>
        <dbReference type="Proteomes" id="UP000290759"/>
    </source>
</evidence>
<evidence type="ECO:0000313" key="1">
    <source>
        <dbReference type="EMBL" id="RYC31263.1"/>
    </source>
</evidence>
<accession>A0A4Q2U414</accession>
<dbReference type="AlphaFoldDB" id="A0A4Q2U414"/>
<keyword evidence="2" id="KW-1185">Reference proteome</keyword>
<reference evidence="1 2" key="1">
    <citation type="submission" date="2018-12" db="EMBL/GenBank/DDBJ databases">
        <authorList>
            <person name="Grouzdev D.S."/>
            <person name="Krutkina M.S."/>
        </authorList>
    </citation>
    <scope>NUCLEOTIDE SEQUENCE [LARGE SCALE GENOMIC DNA]</scope>
    <source>
        <strain evidence="1 2">RmlP026</strain>
    </source>
</reference>
<proteinExistence type="predicted"/>
<name>A0A4Q2U414_9HYPH</name>
<protein>
    <submittedName>
        <fullName evidence="1">Uncharacterized protein</fullName>
    </submittedName>
</protein>
<dbReference type="Proteomes" id="UP000290759">
    <property type="component" value="Unassembled WGS sequence"/>
</dbReference>
<sequence length="78" mass="8809">MERLFDTWAELAAAQTGDSDRLYYGYPRTKALLHDPLDPLLPTIDPRFRAFTAGRSMRDVEHASILKITDPYGQALNG</sequence>